<feature type="transmembrane region" description="Helical" evidence="6">
    <location>
        <begin position="157"/>
        <end position="176"/>
    </location>
</feature>
<dbReference type="Proteomes" id="UP000077763">
    <property type="component" value="Unassembled WGS sequence"/>
</dbReference>
<accession>A0A177M8U0</accession>
<name>A0A177M8U0_METMH</name>
<keyword evidence="3 6" id="KW-0812">Transmembrane</keyword>
<evidence type="ECO:0000256" key="1">
    <source>
        <dbReference type="ARBA" id="ARBA00004651"/>
    </source>
</evidence>
<evidence type="ECO:0000256" key="4">
    <source>
        <dbReference type="ARBA" id="ARBA00022989"/>
    </source>
</evidence>
<keyword evidence="2" id="KW-1003">Cell membrane</keyword>
<feature type="transmembrane region" description="Helical" evidence="6">
    <location>
        <begin position="251"/>
        <end position="271"/>
    </location>
</feature>
<evidence type="ECO:0000256" key="5">
    <source>
        <dbReference type="ARBA" id="ARBA00023136"/>
    </source>
</evidence>
<dbReference type="PANTHER" id="PTHR39087">
    <property type="entry name" value="UPF0104 MEMBRANE PROTEIN MJ1595"/>
    <property type="match status" value="1"/>
</dbReference>
<dbReference type="RefSeq" id="WP_064037476.1">
    <property type="nucleotide sequence ID" value="NZ_LUUH01000066.1"/>
</dbReference>
<proteinExistence type="predicted"/>
<reference evidence="7 8" key="1">
    <citation type="submission" date="2016-03" db="EMBL/GenBank/DDBJ databases">
        <authorList>
            <person name="Ploux O."/>
        </authorList>
    </citation>
    <scope>NUCLEOTIDE SEQUENCE [LARGE SCALE GENOMIC DNA]</scope>
    <source>
        <strain evidence="7 8">R-45371</strain>
    </source>
</reference>
<gene>
    <name evidence="7" type="ORF">A1353_00440</name>
</gene>
<dbReference type="GO" id="GO:0005886">
    <property type="term" value="C:plasma membrane"/>
    <property type="evidence" value="ECO:0007669"/>
    <property type="project" value="UniProtKB-SubCell"/>
</dbReference>
<feature type="transmembrane region" description="Helical" evidence="6">
    <location>
        <begin position="129"/>
        <end position="145"/>
    </location>
</feature>
<feature type="transmembrane region" description="Helical" evidence="6">
    <location>
        <begin position="6"/>
        <end position="31"/>
    </location>
</feature>
<feature type="transmembrane region" description="Helical" evidence="6">
    <location>
        <begin position="283"/>
        <end position="304"/>
    </location>
</feature>
<evidence type="ECO:0000313" key="7">
    <source>
        <dbReference type="EMBL" id="OAI01723.1"/>
    </source>
</evidence>
<dbReference type="Pfam" id="PF03706">
    <property type="entry name" value="LPG_synthase_TM"/>
    <property type="match status" value="1"/>
</dbReference>
<dbReference type="NCBIfam" id="TIGR00374">
    <property type="entry name" value="flippase-like domain"/>
    <property type="match status" value="1"/>
</dbReference>
<dbReference type="InterPro" id="IPR022791">
    <property type="entry name" value="L-PG_synthase/AglD"/>
</dbReference>
<evidence type="ECO:0000256" key="3">
    <source>
        <dbReference type="ARBA" id="ARBA00022692"/>
    </source>
</evidence>
<dbReference type="PANTHER" id="PTHR39087:SF2">
    <property type="entry name" value="UPF0104 MEMBRANE PROTEIN MJ1595"/>
    <property type="match status" value="1"/>
</dbReference>
<feature type="transmembrane region" description="Helical" evidence="6">
    <location>
        <begin position="223"/>
        <end position="244"/>
    </location>
</feature>
<evidence type="ECO:0000313" key="8">
    <source>
        <dbReference type="Proteomes" id="UP000077763"/>
    </source>
</evidence>
<keyword evidence="5 6" id="KW-0472">Membrane</keyword>
<keyword evidence="4 6" id="KW-1133">Transmembrane helix</keyword>
<dbReference type="AlphaFoldDB" id="A0A177M8U0"/>
<evidence type="ECO:0000256" key="6">
    <source>
        <dbReference type="SAM" id="Phobius"/>
    </source>
</evidence>
<sequence length="327" mass="36494">MTWLKALPILLWLPALLLVGAVLSQLPLAAITATIGTLSFSQWLAWIGLNLVIILMAIQRWWVLSNLLKLPVGVGQLLMIRQAGQAVNFITPGPQFGGEPLQIFWLYKRCHLPLHGALLTLGLDRFYELWINFSILVLAVLLLLASPAGAVANWQEILLSLTIILLTLSLFGWFILKRPERVLAWLKRLARRWQHHPRLQHIETHWQRLGSDLKDAVTAGKPALFKAFIFSLCGWAGLLLELWLLLSAFDFALDTSAFLVVLVAMRLSFLLPLPGGVGSLEAALFWAFHYLSWPGEAAIGLIALMRLRDAIMLIGGLGCLRLLQASR</sequence>
<dbReference type="EMBL" id="LUUH01000066">
    <property type="protein sequence ID" value="OAI01723.1"/>
    <property type="molecule type" value="Genomic_DNA"/>
</dbReference>
<evidence type="ECO:0008006" key="9">
    <source>
        <dbReference type="Google" id="ProtNLM"/>
    </source>
</evidence>
<comment type="caution">
    <text evidence="7">The sequence shown here is derived from an EMBL/GenBank/DDBJ whole genome shotgun (WGS) entry which is preliminary data.</text>
</comment>
<organism evidence="7 8">
    <name type="scientific">Methylomonas methanica</name>
    <dbReference type="NCBI Taxonomy" id="421"/>
    <lineage>
        <taxon>Bacteria</taxon>
        <taxon>Pseudomonadati</taxon>
        <taxon>Pseudomonadota</taxon>
        <taxon>Gammaproteobacteria</taxon>
        <taxon>Methylococcales</taxon>
        <taxon>Methylococcaceae</taxon>
        <taxon>Methylomonas</taxon>
    </lineage>
</organism>
<protein>
    <recommendedName>
        <fullName evidence="9">TIGR00374 family protein</fullName>
    </recommendedName>
</protein>
<feature type="transmembrane region" description="Helical" evidence="6">
    <location>
        <begin position="43"/>
        <end position="62"/>
    </location>
</feature>
<evidence type="ECO:0000256" key="2">
    <source>
        <dbReference type="ARBA" id="ARBA00022475"/>
    </source>
</evidence>
<comment type="subcellular location">
    <subcellularLocation>
        <location evidence="1">Cell membrane</location>
        <topology evidence="1">Multi-pass membrane protein</topology>
    </subcellularLocation>
</comment>